<evidence type="ECO:0000313" key="6">
    <source>
        <dbReference type="EMBL" id="RBP50785.1"/>
    </source>
</evidence>
<sequence length="130" mass="14650">MFVTPLFAAVLGLLYVLLAFNVIRFRIRYRVAYGESDNIELIKASRIHANFGENVPFALFLMWMVESMTLSSFEAFWLGSILLIGRVLHVVGMAYPKNLMICRQIGVLATLGVIVKACITLLMFYIPVSV</sequence>
<dbReference type="OrthoDB" id="8537976at2"/>
<feature type="transmembrane region" description="Helical" evidence="5">
    <location>
        <begin position="107"/>
        <end position="126"/>
    </location>
</feature>
<evidence type="ECO:0000313" key="7">
    <source>
        <dbReference type="Proteomes" id="UP000253083"/>
    </source>
</evidence>
<evidence type="ECO:0008006" key="8">
    <source>
        <dbReference type="Google" id="ProtNLM"/>
    </source>
</evidence>
<evidence type="ECO:0000256" key="1">
    <source>
        <dbReference type="ARBA" id="ARBA00004370"/>
    </source>
</evidence>
<organism evidence="6 7">
    <name type="scientific">Arenicella xantha</name>
    <dbReference type="NCBI Taxonomy" id="644221"/>
    <lineage>
        <taxon>Bacteria</taxon>
        <taxon>Pseudomonadati</taxon>
        <taxon>Pseudomonadota</taxon>
        <taxon>Gammaproteobacteria</taxon>
        <taxon>Arenicellales</taxon>
        <taxon>Arenicellaceae</taxon>
        <taxon>Arenicella</taxon>
    </lineage>
</organism>
<dbReference type="InParanoid" id="A0A395JK43"/>
<evidence type="ECO:0000256" key="5">
    <source>
        <dbReference type="SAM" id="Phobius"/>
    </source>
</evidence>
<keyword evidence="2 5" id="KW-0812">Transmembrane</keyword>
<dbReference type="RefSeq" id="WP_113953609.1">
    <property type="nucleotide sequence ID" value="NZ_QNRT01000002.1"/>
</dbReference>
<dbReference type="PANTHER" id="PTHR35814">
    <property type="match status" value="1"/>
</dbReference>
<comment type="subcellular location">
    <subcellularLocation>
        <location evidence="1">Membrane</location>
    </subcellularLocation>
</comment>
<dbReference type="EMBL" id="QNRT01000002">
    <property type="protein sequence ID" value="RBP50785.1"/>
    <property type="molecule type" value="Genomic_DNA"/>
</dbReference>
<comment type="caution">
    <text evidence="6">The sequence shown here is derived from an EMBL/GenBank/DDBJ whole genome shotgun (WGS) entry which is preliminary data.</text>
</comment>
<gene>
    <name evidence="6" type="ORF">DFR28_102201</name>
</gene>
<dbReference type="SUPFAM" id="SSF161084">
    <property type="entry name" value="MAPEG domain-like"/>
    <property type="match status" value="1"/>
</dbReference>
<feature type="transmembrane region" description="Helical" evidence="5">
    <location>
        <begin position="47"/>
        <end position="65"/>
    </location>
</feature>
<dbReference type="Pfam" id="PF01124">
    <property type="entry name" value="MAPEG"/>
    <property type="match status" value="1"/>
</dbReference>
<dbReference type="GO" id="GO:0016020">
    <property type="term" value="C:membrane"/>
    <property type="evidence" value="ECO:0007669"/>
    <property type="project" value="UniProtKB-SubCell"/>
</dbReference>
<reference evidence="6 7" key="1">
    <citation type="submission" date="2018-06" db="EMBL/GenBank/DDBJ databases">
        <title>Genomic Encyclopedia of Type Strains, Phase IV (KMG-IV): sequencing the most valuable type-strain genomes for metagenomic binning, comparative biology and taxonomic classification.</title>
        <authorList>
            <person name="Goeker M."/>
        </authorList>
    </citation>
    <scope>NUCLEOTIDE SEQUENCE [LARGE SCALE GENOMIC DNA]</scope>
    <source>
        <strain evidence="6 7">DSM 24032</strain>
    </source>
</reference>
<feature type="transmembrane region" description="Helical" evidence="5">
    <location>
        <begin position="77"/>
        <end position="95"/>
    </location>
</feature>
<dbReference type="PANTHER" id="PTHR35814:SF1">
    <property type="entry name" value="GLUTATHIONE S-TRANSFERASE-RELATED"/>
    <property type="match status" value="1"/>
</dbReference>
<dbReference type="AlphaFoldDB" id="A0A395JK43"/>
<protein>
    <recommendedName>
        <fullName evidence="8">Glutathione S-transferase</fullName>
    </recommendedName>
</protein>
<keyword evidence="3 5" id="KW-1133">Transmembrane helix</keyword>
<name>A0A395JK43_9GAMM</name>
<feature type="transmembrane region" description="Helical" evidence="5">
    <location>
        <begin position="6"/>
        <end position="27"/>
    </location>
</feature>
<accession>A0A395JK43</accession>
<evidence type="ECO:0000256" key="2">
    <source>
        <dbReference type="ARBA" id="ARBA00022692"/>
    </source>
</evidence>
<evidence type="ECO:0000256" key="3">
    <source>
        <dbReference type="ARBA" id="ARBA00022989"/>
    </source>
</evidence>
<keyword evidence="4 5" id="KW-0472">Membrane</keyword>
<proteinExistence type="predicted"/>
<evidence type="ECO:0000256" key="4">
    <source>
        <dbReference type="ARBA" id="ARBA00023136"/>
    </source>
</evidence>
<dbReference type="InterPro" id="IPR023352">
    <property type="entry name" value="MAPEG-like_dom_sf"/>
</dbReference>
<dbReference type="Proteomes" id="UP000253083">
    <property type="component" value="Unassembled WGS sequence"/>
</dbReference>
<dbReference type="FunCoup" id="A0A395JK43">
    <property type="interactions" value="14"/>
</dbReference>
<dbReference type="Gene3D" id="1.20.120.550">
    <property type="entry name" value="Membrane associated eicosanoid/glutathione metabolism-like domain"/>
    <property type="match status" value="1"/>
</dbReference>
<dbReference type="InterPro" id="IPR001129">
    <property type="entry name" value="Membr-assoc_MAPEG"/>
</dbReference>
<keyword evidence="7" id="KW-1185">Reference proteome</keyword>